<evidence type="ECO:0000256" key="4">
    <source>
        <dbReference type="ARBA" id="ARBA00022729"/>
    </source>
</evidence>
<keyword evidence="10" id="KW-0575">Peroxidase</keyword>
<dbReference type="GO" id="GO:0020037">
    <property type="term" value="F:heme binding"/>
    <property type="evidence" value="ECO:0007669"/>
    <property type="project" value="InterPro"/>
</dbReference>
<evidence type="ECO:0000256" key="5">
    <source>
        <dbReference type="ARBA" id="ARBA00023002"/>
    </source>
</evidence>
<accession>A0A2J7TIH0</accession>
<comment type="subcellular location">
    <subcellularLocation>
        <location evidence="1">Cell envelope</location>
    </subcellularLocation>
</comment>
<evidence type="ECO:0000256" key="7">
    <source>
        <dbReference type="PROSITE-ProRule" id="PRU00433"/>
    </source>
</evidence>
<dbReference type="InterPro" id="IPR051395">
    <property type="entry name" value="Cytochrome_c_Peroxidase/MauG"/>
</dbReference>
<evidence type="ECO:0000256" key="6">
    <source>
        <dbReference type="ARBA" id="ARBA00023004"/>
    </source>
</evidence>
<dbReference type="Proteomes" id="UP000236286">
    <property type="component" value="Unassembled WGS sequence"/>
</dbReference>
<evidence type="ECO:0000256" key="1">
    <source>
        <dbReference type="ARBA" id="ARBA00004196"/>
    </source>
</evidence>
<dbReference type="Gene3D" id="1.10.760.10">
    <property type="entry name" value="Cytochrome c-like domain"/>
    <property type="match status" value="2"/>
</dbReference>
<gene>
    <name evidence="10" type="ORF">CR492_07760</name>
</gene>
<feature type="domain" description="Cytochrome c" evidence="9">
    <location>
        <begin position="58"/>
        <end position="222"/>
    </location>
</feature>
<feature type="signal peptide" evidence="8">
    <location>
        <begin position="1"/>
        <end position="32"/>
    </location>
</feature>
<reference evidence="10 11" key="1">
    <citation type="submission" date="2017-10" db="EMBL/GenBank/DDBJ databases">
        <title>Genome announcement of Methylocella silvestris TVC from permafrost.</title>
        <authorList>
            <person name="Wang J."/>
            <person name="Geng K."/>
            <person name="Ul-Haque F."/>
            <person name="Crombie A.T."/>
            <person name="Street L.E."/>
            <person name="Wookey P.A."/>
            <person name="Murrell J.C."/>
            <person name="Pratscher J."/>
        </authorList>
    </citation>
    <scope>NUCLEOTIDE SEQUENCE [LARGE SCALE GENOMIC DNA]</scope>
    <source>
        <strain evidence="10 11">TVC</strain>
    </source>
</reference>
<organism evidence="10 11">
    <name type="scientific">Methylocella silvestris</name>
    <dbReference type="NCBI Taxonomy" id="199596"/>
    <lineage>
        <taxon>Bacteria</taxon>
        <taxon>Pseudomonadati</taxon>
        <taxon>Pseudomonadota</taxon>
        <taxon>Alphaproteobacteria</taxon>
        <taxon>Hyphomicrobiales</taxon>
        <taxon>Beijerinckiaceae</taxon>
        <taxon>Methylocella</taxon>
    </lineage>
</organism>
<evidence type="ECO:0000313" key="10">
    <source>
        <dbReference type="EMBL" id="PNG26572.1"/>
    </source>
</evidence>
<protein>
    <submittedName>
        <fullName evidence="10">Cytochrome-c peroxidase</fullName>
    </submittedName>
</protein>
<dbReference type="InterPro" id="IPR009056">
    <property type="entry name" value="Cyt_c-like_dom"/>
</dbReference>
<evidence type="ECO:0000256" key="3">
    <source>
        <dbReference type="ARBA" id="ARBA00022723"/>
    </source>
</evidence>
<dbReference type="GO" id="GO:0009055">
    <property type="term" value="F:electron transfer activity"/>
    <property type="evidence" value="ECO:0007669"/>
    <property type="project" value="InterPro"/>
</dbReference>
<keyword evidence="3 7" id="KW-0479">Metal-binding</keyword>
<dbReference type="PANTHER" id="PTHR30600:SF10">
    <property type="entry name" value="BLL6722 PROTEIN"/>
    <property type="match status" value="1"/>
</dbReference>
<comment type="caution">
    <text evidence="10">The sequence shown here is derived from an EMBL/GenBank/DDBJ whole genome shotgun (WGS) entry which is preliminary data.</text>
</comment>
<keyword evidence="5" id="KW-0560">Oxidoreductase</keyword>
<dbReference type="PROSITE" id="PS51257">
    <property type="entry name" value="PROKAR_LIPOPROTEIN"/>
    <property type="match status" value="1"/>
</dbReference>
<dbReference type="Pfam" id="PF03150">
    <property type="entry name" value="CCP_MauG"/>
    <property type="match status" value="1"/>
</dbReference>
<keyword evidence="6 7" id="KW-0408">Iron</keyword>
<dbReference type="RefSeq" id="WP_102843167.1">
    <property type="nucleotide sequence ID" value="NZ_PDZR01000006.1"/>
</dbReference>
<dbReference type="GO" id="GO:0046872">
    <property type="term" value="F:metal ion binding"/>
    <property type="evidence" value="ECO:0007669"/>
    <property type="project" value="UniProtKB-KW"/>
</dbReference>
<dbReference type="GO" id="GO:0030313">
    <property type="term" value="C:cell envelope"/>
    <property type="evidence" value="ECO:0007669"/>
    <property type="project" value="UniProtKB-SubCell"/>
</dbReference>
<feature type="chain" id="PRO_5014435831" evidence="8">
    <location>
        <begin position="33"/>
        <end position="432"/>
    </location>
</feature>
<dbReference type="PANTHER" id="PTHR30600">
    <property type="entry name" value="CYTOCHROME C PEROXIDASE-RELATED"/>
    <property type="match status" value="1"/>
</dbReference>
<evidence type="ECO:0000259" key="9">
    <source>
        <dbReference type="PROSITE" id="PS51007"/>
    </source>
</evidence>
<evidence type="ECO:0000256" key="2">
    <source>
        <dbReference type="ARBA" id="ARBA00022617"/>
    </source>
</evidence>
<dbReference type="InterPro" id="IPR004852">
    <property type="entry name" value="Di-haem_cyt_c_peroxidsae"/>
</dbReference>
<dbReference type="OrthoDB" id="9805202at2"/>
<dbReference type="InterPro" id="IPR036909">
    <property type="entry name" value="Cyt_c-like_dom_sf"/>
</dbReference>
<name>A0A2J7TIH0_METSI</name>
<dbReference type="SUPFAM" id="SSF46626">
    <property type="entry name" value="Cytochrome c"/>
    <property type="match status" value="2"/>
</dbReference>
<evidence type="ECO:0000256" key="8">
    <source>
        <dbReference type="SAM" id="SignalP"/>
    </source>
</evidence>
<keyword evidence="2 7" id="KW-0349">Heme</keyword>
<dbReference type="AlphaFoldDB" id="A0A2J7TIH0"/>
<sequence length="432" mass="46735">MTFLFFRRGARSLTVAATIAAACAVLASHSSALEKPAADPVGAAPGQSRAAVFQRVRKLADIGRRVFADPALSASGQMSCATCHDPAKGFSPANALAVQLGGKNMDQAGLRAAPSLTYLQTTPRFTEHFHESDDDGDESVDAGPTGGLMWDGRVDQVAAQALFPLFSVYEMANEDHAALARLIDAKYGAELRATMEGTMSEGEDFALRAAAKALQAYQETPAAFFPYSSKYDFYLRGAVALTDQEKHGLELFNDEKKGNCASCHFSAQAKPGVFPQFSDAGFIALGLPRNKDIPRNADPAFFDLGLCGPERLDVKDSADYCGTFKAPSLRNVALRQSFFHNGVFHDLREAVAFYVERDVKPEKYYPRRIDGSVDKFNDLPPQYRANINNDPPFGGKPGDKPAMTDAEIDDVVAFLKTLTDGYAPPSPEHAAR</sequence>
<keyword evidence="4 8" id="KW-0732">Signal</keyword>
<dbReference type="PROSITE" id="PS51007">
    <property type="entry name" value="CYTC"/>
    <property type="match status" value="2"/>
</dbReference>
<feature type="domain" description="Cytochrome c" evidence="9">
    <location>
        <begin position="243"/>
        <end position="419"/>
    </location>
</feature>
<dbReference type="EMBL" id="PDZR01000006">
    <property type="protein sequence ID" value="PNG26572.1"/>
    <property type="molecule type" value="Genomic_DNA"/>
</dbReference>
<evidence type="ECO:0000313" key="11">
    <source>
        <dbReference type="Proteomes" id="UP000236286"/>
    </source>
</evidence>
<dbReference type="GO" id="GO:0004130">
    <property type="term" value="F:cytochrome-c peroxidase activity"/>
    <property type="evidence" value="ECO:0007669"/>
    <property type="project" value="TreeGrafter"/>
</dbReference>
<proteinExistence type="predicted"/>